<proteinExistence type="inferred from homology"/>
<dbReference type="PANTHER" id="PTHR46466">
    <property type="entry name" value="GLYOXALASE DOMAIN-CONTAINING PROTEIN 4"/>
    <property type="match status" value="1"/>
</dbReference>
<dbReference type="EMBL" id="BDGG01000002">
    <property type="protein sequence ID" value="GAU94100.1"/>
    <property type="molecule type" value="Genomic_DNA"/>
</dbReference>
<dbReference type="STRING" id="947166.A0A1D1UZS2"/>
<organism evidence="4 5">
    <name type="scientific">Ramazzottius varieornatus</name>
    <name type="common">Water bear</name>
    <name type="synonym">Tardigrade</name>
    <dbReference type="NCBI Taxonomy" id="947166"/>
    <lineage>
        <taxon>Eukaryota</taxon>
        <taxon>Metazoa</taxon>
        <taxon>Ecdysozoa</taxon>
        <taxon>Tardigrada</taxon>
        <taxon>Eutardigrada</taxon>
        <taxon>Parachela</taxon>
        <taxon>Hypsibioidea</taxon>
        <taxon>Ramazzottiidae</taxon>
        <taxon>Ramazzottius</taxon>
    </lineage>
</organism>
<accession>A0A1D1UZS2</accession>
<protein>
    <recommendedName>
        <fullName evidence="3">VOC domain-containing protein</fullName>
    </recommendedName>
</protein>
<dbReference type="OrthoDB" id="1545884at2759"/>
<evidence type="ECO:0000256" key="1">
    <source>
        <dbReference type="ARBA" id="ARBA00010363"/>
    </source>
</evidence>
<dbReference type="Pfam" id="PF21701">
    <property type="entry name" value="GLOD4_C"/>
    <property type="match status" value="1"/>
</dbReference>
<dbReference type="SUPFAM" id="SSF54593">
    <property type="entry name" value="Glyoxalase/Bleomycin resistance protein/Dihydroxybiphenyl dioxygenase"/>
    <property type="match status" value="2"/>
</dbReference>
<dbReference type="PANTHER" id="PTHR46466:SF1">
    <property type="entry name" value="GLYOXALASE DOMAIN-CONTAINING PROTEIN 4"/>
    <property type="match status" value="1"/>
</dbReference>
<keyword evidence="5" id="KW-1185">Reference proteome</keyword>
<keyword evidence="2" id="KW-0677">Repeat</keyword>
<gene>
    <name evidence="4" type="primary">RvY_05932-1</name>
    <name evidence="4" type="synonym">RvY_05932.1</name>
    <name evidence="4" type="ORF">RvY_05932</name>
</gene>
<dbReference type="AlphaFoldDB" id="A0A1D1UZS2"/>
<dbReference type="InterPro" id="IPR029068">
    <property type="entry name" value="Glyas_Bleomycin-R_OHBP_Dase"/>
</dbReference>
<name>A0A1D1UZS2_RAMVA</name>
<dbReference type="InterPro" id="IPR043194">
    <property type="entry name" value="GLOD4_C"/>
</dbReference>
<feature type="domain" description="VOC" evidence="3">
    <location>
        <begin position="138"/>
        <end position="258"/>
    </location>
</feature>
<dbReference type="InterPro" id="IPR043193">
    <property type="entry name" value="GLOD4"/>
</dbReference>
<feature type="domain" description="VOC" evidence="3">
    <location>
        <begin position="5"/>
        <end position="133"/>
    </location>
</feature>
<comment type="caution">
    <text evidence="4">The sequence shown here is derived from an EMBL/GenBank/DDBJ whole genome shotgun (WGS) entry which is preliminary data.</text>
</comment>
<comment type="similarity">
    <text evidence="1">Belongs to the glyoxalase I family.</text>
</comment>
<sequence length="295" mass="34183">MAARRPLHYVFKLAEREKTIKFYTDILGMKVLRHEEFSEGCEATCNGPYNNAWSKTMIGYGSEDDHFVVELTYNYGIKEYERSNDFLKLTIHLEGVKEKLDKEKYSYKVREDGALVFRLPYSPNYEFHVVSERVEGDPIRQVTLASSNIEETTKFWQRFLQMTIVGQKEDEVVFNYPSLPTFTLRFKNNKKPVEHKSAEGRIAFSCPAGEQEALQEASDYAGYRIKNRLTTLPTPGKADVRVVILLDPDEHEICFVNDDAYRQLSQYDPKGVELLQQAIEKENTYNAKKGEQSKQ</sequence>
<reference evidence="4 5" key="1">
    <citation type="journal article" date="2016" name="Nat. Commun.">
        <title>Extremotolerant tardigrade genome and improved radiotolerance of human cultured cells by tardigrade-unique protein.</title>
        <authorList>
            <person name="Hashimoto T."/>
            <person name="Horikawa D.D."/>
            <person name="Saito Y."/>
            <person name="Kuwahara H."/>
            <person name="Kozuka-Hata H."/>
            <person name="Shin-I T."/>
            <person name="Minakuchi Y."/>
            <person name="Ohishi K."/>
            <person name="Motoyama A."/>
            <person name="Aizu T."/>
            <person name="Enomoto A."/>
            <person name="Kondo K."/>
            <person name="Tanaka S."/>
            <person name="Hara Y."/>
            <person name="Koshikawa S."/>
            <person name="Sagara H."/>
            <person name="Miura T."/>
            <person name="Yokobori S."/>
            <person name="Miyagawa K."/>
            <person name="Suzuki Y."/>
            <person name="Kubo T."/>
            <person name="Oyama M."/>
            <person name="Kohara Y."/>
            <person name="Fujiyama A."/>
            <person name="Arakawa K."/>
            <person name="Katayama T."/>
            <person name="Toyoda A."/>
            <person name="Kunieda T."/>
        </authorList>
    </citation>
    <scope>NUCLEOTIDE SEQUENCE [LARGE SCALE GENOMIC DNA]</scope>
    <source>
        <strain evidence="4 5">YOKOZUNA-1</strain>
    </source>
</reference>
<dbReference type="InterPro" id="IPR004360">
    <property type="entry name" value="Glyas_Fos-R_dOase_dom"/>
</dbReference>
<dbReference type="CDD" id="cd16357">
    <property type="entry name" value="GLOD4_C"/>
    <property type="match status" value="1"/>
</dbReference>
<dbReference type="PROSITE" id="PS51819">
    <property type="entry name" value="VOC"/>
    <property type="match status" value="2"/>
</dbReference>
<evidence type="ECO:0000313" key="5">
    <source>
        <dbReference type="Proteomes" id="UP000186922"/>
    </source>
</evidence>
<evidence type="ECO:0000313" key="4">
    <source>
        <dbReference type="EMBL" id="GAU94100.1"/>
    </source>
</evidence>
<dbReference type="Gene3D" id="3.10.180.10">
    <property type="entry name" value="2,3-Dihydroxybiphenyl 1,2-Dioxygenase, domain 1"/>
    <property type="match status" value="2"/>
</dbReference>
<dbReference type="Pfam" id="PF00903">
    <property type="entry name" value="Glyoxalase"/>
    <property type="match status" value="1"/>
</dbReference>
<dbReference type="Proteomes" id="UP000186922">
    <property type="component" value="Unassembled WGS sequence"/>
</dbReference>
<dbReference type="InterPro" id="IPR037523">
    <property type="entry name" value="VOC_core"/>
</dbReference>
<evidence type="ECO:0000256" key="2">
    <source>
        <dbReference type="ARBA" id="ARBA00022737"/>
    </source>
</evidence>
<evidence type="ECO:0000259" key="3">
    <source>
        <dbReference type="PROSITE" id="PS51819"/>
    </source>
</evidence>